<dbReference type="EMBL" id="JAKWBI020000124">
    <property type="protein sequence ID" value="KAJ2902122.1"/>
    <property type="molecule type" value="Genomic_DNA"/>
</dbReference>
<dbReference type="CDD" id="cd02988">
    <property type="entry name" value="Phd_like_VIAF"/>
    <property type="match status" value="1"/>
</dbReference>
<dbReference type="InterPro" id="IPR024253">
    <property type="entry name" value="Phosducin_thioredoxin-like_dom"/>
</dbReference>
<evidence type="ECO:0000256" key="4">
    <source>
        <dbReference type="SAM" id="MobiDB-lite"/>
    </source>
</evidence>
<dbReference type="AlphaFoldDB" id="A0AAD5RSG1"/>
<sequence>MSGAGNMNMAAPADQRIAVPIDDPNADTEWNEILRKHGVIPEKPPSPTPMIEEAIIEGRRLARENRLEGKDLDELDELEDDEDEDFLEQYRQKRMQELNALTKKSVYGSVYPISKPDYAREVTEASSIGHVFVNLTSSASTNVESRVLSDLWRQAAQEYGDIKFCQIRADQAIENYPDRNCPTILVYKKGDIVKQVVTLMTMGGVRMSMLELDNLLVEVGAVPEKDMRVMKRRRVHEEAEDEKFMNKGIRDVPSPRRDRKSADLHHKPDELVYRPLASRFTERNRLVLKGRQFQAPETAQTGDWEVAWWCTVTPVPPAWACHIPRRTLLAVAAEVNRGGTTNFVVPGGAGVSLTRARLTFPTNTPAAFFLQPVNPSSENPHLITIIFCLASNLCSISGHWSSTCIMADEPLLPPLPAISWSPGTQTIRTRKRDRDDTAPPHPSTSSDPAWFSSDDDPSVDNYTHTRRKKRYMGSWFSQHPSPSDLAFSQEYVLPKPTSKRSLQRQYDSGVWMGSDAAADDCDDVPEELPTPTRPGFSLPKRLSRSSVSSAEEVARAQIRHCLDNAEENVDLTDLGLHSISNETISQLSEFTCIPIVEREVAFEQKEPSLKLYLARNSLDRVPGAVFDLDHLSVLSLRGNDLVELVPAVSKLENLEELNVSQNSLRYLPGDLLRLLSPPGKLKKFLIHPNPFCHPKRAPPQPKPNEDSEDEEAAEDGEDKQAAEEKIFDDILKERLSARLETYNGYTARILTRSPVQYNDSTGTPYSHFKIPSPGDIPSEIATEPLNLEPIAPVSLVSKGSGLSNGPRRSAVPSLFELSLVAGYKTSQLSAIPDYLSEDAPQYVHSAVLQAIGTKEEGGRCCCVCKRAMIVPRAAWLEWWEVGKVTLGGENFSLEPLSKNEDERAVPFLKQGCSWACIPKKVENRDWLVGGNDS</sequence>
<dbReference type="InterPro" id="IPR051498">
    <property type="entry name" value="Phosducin-like_chap/apop_reg"/>
</dbReference>
<dbReference type="InterPro" id="IPR036249">
    <property type="entry name" value="Thioredoxin-like_sf"/>
</dbReference>
<dbReference type="PANTHER" id="PTHR45809">
    <property type="entry name" value="VIRAL IAP-ASSOCIATED FACTOR HOMOLOG"/>
    <property type="match status" value="1"/>
</dbReference>
<dbReference type="SUPFAM" id="SSF52075">
    <property type="entry name" value="Outer arm dynein light chain 1"/>
    <property type="match status" value="1"/>
</dbReference>
<reference evidence="6" key="1">
    <citation type="submission" date="2022-07" db="EMBL/GenBank/DDBJ databases">
        <title>Draft genome sequence of Zalerion maritima ATCC 34329, a (micro)plastics degrading marine fungus.</title>
        <authorList>
            <person name="Paco A."/>
            <person name="Goncalves M.F.M."/>
            <person name="Rocha-Santos T.A.P."/>
            <person name="Alves A."/>
        </authorList>
    </citation>
    <scope>NUCLEOTIDE SEQUENCE</scope>
    <source>
        <strain evidence="6">ATCC 34329</strain>
    </source>
</reference>
<protein>
    <recommendedName>
        <fullName evidence="5">Phosducin domain-containing protein</fullName>
    </recommendedName>
</protein>
<organism evidence="6 7">
    <name type="scientific">Zalerion maritima</name>
    <dbReference type="NCBI Taxonomy" id="339359"/>
    <lineage>
        <taxon>Eukaryota</taxon>
        <taxon>Fungi</taxon>
        <taxon>Dikarya</taxon>
        <taxon>Ascomycota</taxon>
        <taxon>Pezizomycotina</taxon>
        <taxon>Sordariomycetes</taxon>
        <taxon>Lulworthiomycetidae</taxon>
        <taxon>Lulworthiales</taxon>
        <taxon>Lulworthiaceae</taxon>
        <taxon>Zalerion</taxon>
    </lineage>
</organism>
<evidence type="ECO:0000256" key="1">
    <source>
        <dbReference type="ARBA" id="ARBA00009686"/>
    </source>
</evidence>
<dbReference type="Gene3D" id="3.40.30.10">
    <property type="entry name" value="Glutaredoxin"/>
    <property type="match status" value="1"/>
</dbReference>
<dbReference type="Gene3D" id="3.80.10.10">
    <property type="entry name" value="Ribonuclease Inhibitor"/>
    <property type="match status" value="1"/>
</dbReference>
<gene>
    <name evidence="6" type="ORF">MKZ38_001031</name>
</gene>
<keyword evidence="7" id="KW-1185">Reference proteome</keyword>
<feature type="region of interest" description="Disordered" evidence="4">
    <location>
        <begin position="1"/>
        <end position="24"/>
    </location>
</feature>
<comment type="caution">
    <text evidence="6">The sequence shown here is derived from an EMBL/GenBank/DDBJ whole genome shotgun (WGS) entry which is preliminary data.</text>
</comment>
<name>A0AAD5RSG1_9PEZI</name>
<feature type="domain" description="Phosducin" evidence="5">
    <location>
        <begin position="79"/>
        <end position="239"/>
    </location>
</feature>
<dbReference type="SUPFAM" id="SSF52833">
    <property type="entry name" value="Thioredoxin-like"/>
    <property type="match status" value="1"/>
</dbReference>
<feature type="region of interest" description="Disordered" evidence="4">
    <location>
        <begin position="417"/>
        <end position="462"/>
    </location>
</feature>
<dbReference type="Pfam" id="PF02114">
    <property type="entry name" value="Phosducin"/>
    <property type="match status" value="1"/>
</dbReference>
<evidence type="ECO:0000313" key="7">
    <source>
        <dbReference type="Proteomes" id="UP001201980"/>
    </source>
</evidence>
<dbReference type="PANTHER" id="PTHR45809:SF3">
    <property type="entry name" value="VIRAL IAP-ASSOCIATED FACTOR HOMOLOG"/>
    <property type="match status" value="1"/>
</dbReference>
<dbReference type="SMART" id="SM00369">
    <property type="entry name" value="LRR_TYP"/>
    <property type="match status" value="2"/>
</dbReference>
<dbReference type="InterPro" id="IPR032675">
    <property type="entry name" value="LRR_dom_sf"/>
</dbReference>
<dbReference type="GO" id="GO:0006457">
    <property type="term" value="P:protein folding"/>
    <property type="evidence" value="ECO:0007669"/>
    <property type="project" value="TreeGrafter"/>
</dbReference>
<dbReference type="InterPro" id="IPR003591">
    <property type="entry name" value="Leu-rich_rpt_typical-subtyp"/>
</dbReference>
<feature type="compositionally biased region" description="Acidic residues" evidence="4">
    <location>
        <begin position="706"/>
        <end position="717"/>
    </location>
</feature>
<comment type="similarity">
    <text evidence="1">Belongs to the phosducin family.</text>
</comment>
<dbReference type="Proteomes" id="UP001201980">
    <property type="component" value="Unassembled WGS sequence"/>
</dbReference>
<keyword evidence="3" id="KW-0677">Repeat</keyword>
<proteinExistence type="inferred from homology"/>
<evidence type="ECO:0000259" key="5">
    <source>
        <dbReference type="Pfam" id="PF02114"/>
    </source>
</evidence>
<feature type="region of interest" description="Disordered" evidence="4">
    <location>
        <begin position="692"/>
        <end position="721"/>
    </location>
</feature>
<accession>A0AAD5RSG1</accession>
<keyword evidence="2" id="KW-0433">Leucine-rich repeat</keyword>
<evidence type="ECO:0000256" key="3">
    <source>
        <dbReference type="ARBA" id="ARBA00022737"/>
    </source>
</evidence>
<evidence type="ECO:0000256" key="2">
    <source>
        <dbReference type="ARBA" id="ARBA00022614"/>
    </source>
</evidence>
<dbReference type="GO" id="GO:0005737">
    <property type="term" value="C:cytoplasm"/>
    <property type="evidence" value="ECO:0007669"/>
    <property type="project" value="TreeGrafter"/>
</dbReference>
<evidence type="ECO:0000313" key="6">
    <source>
        <dbReference type="EMBL" id="KAJ2902122.1"/>
    </source>
</evidence>